<evidence type="ECO:0000256" key="1">
    <source>
        <dbReference type="ARBA" id="ARBA00004141"/>
    </source>
</evidence>
<evidence type="ECO:0000256" key="4">
    <source>
        <dbReference type="ARBA" id="ARBA00023136"/>
    </source>
</evidence>
<feature type="transmembrane region" description="Helical" evidence="5">
    <location>
        <begin position="227"/>
        <end position="244"/>
    </location>
</feature>
<dbReference type="PANTHER" id="PTHR22950">
    <property type="entry name" value="AMINO ACID TRANSPORTER"/>
    <property type="match status" value="1"/>
</dbReference>
<evidence type="ECO:0000256" key="5">
    <source>
        <dbReference type="SAM" id="Phobius"/>
    </source>
</evidence>
<dbReference type="OrthoDB" id="1684102at2759"/>
<protein>
    <recommendedName>
        <fullName evidence="6">Amino acid transporter transmembrane domain-containing protein</fullName>
    </recommendedName>
</protein>
<dbReference type="PANTHER" id="PTHR22950:SF680">
    <property type="entry name" value="PROTON-COUPLED AMINO ACID TRANSPORTER 4-LIKE PROTEIN"/>
    <property type="match status" value="1"/>
</dbReference>
<dbReference type="GO" id="GO:0005774">
    <property type="term" value="C:vacuolar membrane"/>
    <property type="evidence" value="ECO:0007669"/>
    <property type="project" value="TreeGrafter"/>
</dbReference>
<feature type="transmembrane region" description="Helical" evidence="5">
    <location>
        <begin position="194"/>
        <end position="215"/>
    </location>
</feature>
<evidence type="ECO:0000313" key="7">
    <source>
        <dbReference type="EMBL" id="CAG9856128.1"/>
    </source>
</evidence>
<organism evidence="7 8">
    <name type="scientific">Phyllotreta striolata</name>
    <name type="common">Striped flea beetle</name>
    <name type="synonym">Crioceris striolata</name>
    <dbReference type="NCBI Taxonomy" id="444603"/>
    <lineage>
        <taxon>Eukaryota</taxon>
        <taxon>Metazoa</taxon>
        <taxon>Ecdysozoa</taxon>
        <taxon>Arthropoda</taxon>
        <taxon>Hexapoda</taxon>
        <taxon>Insecta</taxon>
        <taxon>Pterygota</taxon>
        <taxon>Neoptera</taxon>
        <taxon>Endopterygota</taxon>
        <taxon>Coleoptera</taxon>
        <taxon>Polyphaga</taxon>
        <taxon>Cucujiformia</taxon>
        <taxon>Chrysomeloidea</taxon>
        <taxon>Chrysomelidae</taxon>
        <taxon>Galerucinae</taxon>
        <taxon>Alticini</taxon>
        <taxon>Phyllotreta</taxon>
    </lineage>
</organism>
<keyword evidence="3 5" id="KW-1133">Transmembrane helix</keyword>
<reference evidence="7" key="1">
    <citation type="submission" date="2022-01" db="EMBL/GenBank/DDBJ databases">
        <authorList>
            <person name="King R."/>
        </authorList>
    </citation>
    <scope>NUCLEOTIDE SEQUENCE</scope>
</reference>
<feature type="domain" description="Amino acid transporter transmembrane" evidence="6">
    <location>
        <begin position="65"/>
        <end position="466"/>
    </location>
</feature>
<feature type="transmembrane region" description="Helical" evidence="5">
    <location>
        <begin position="408"/>
        <end position="428"/>
    </location>
</feature>
<dbReference type="InterPro" id="IPR013057">
    <property type="entry name" value="AA_transpt_TM"/>
</dbReference>
<feature type="transmembrane region" description="Helical" evidence="5">
    <location>
        <begin position="341"/>
        <end position="362"/>
    </location>
</feature>
<feature type="transmembrane region" description="Helical" evidence="5">
    <location>
        <begin position="264"/>
        <end position="282"/>
    </location>
</feature>
<dbReference type="Proteomes" id="UP001153712">
    <property type="component" value="Chromosome 11"/>
</dbReference>
<evidence type="ECO:0000313" key="8">
    <source>
        <dbReference type="Proteomes" id="UP001153712"/>
    </source>
</evidence>
<dbReference type="EMBL" id="OU900104">
    <property type="protein sequence ID" value="CAG9856128.1"/>
    <property type="molecule type" value="Genomic_DNA"/>
</dbReference>
<keyword evidence="2 5" id="KW-0812">Transmembrane</keyword>
<keyword evidence="8" id="KW-1185">Reference proteome</keyword>
<evidence type="ECO:0000256" key="3">
    <source>
        <dbReference type="ARBA" id="ARBA00022989"/>
    </source>
</evidence>
<dbReference type="AlphaFoldDB" id="A0A9N9TH39"/>
<feature type="transmembrane region" description="Helical" evidence="5">
    <location>
        <begin position="161"/>
        <end position="182"/>
    </location>
</feature>
<feature type="transmembrane region" description="Helical" evidence="5">
    <location>
        <begin position="294"/>
        <end position="321"/>
    </location>
</feature>
<accession>A0A9N9TH39</accession>
<gene>
    <name evidence="7" type="ORF">PHYEVI_LOCUS2554</name>
</gene>
<sequence length="483" mass="53333">MSGHQNHGFAGDARTESYNSFSGAVNSREQLTGKPSTNYPIELKDVQKSVEAGEYNPYNFRQVEHPTTNTETLVHLLKGSFGTGILAMPLAFYHSGYLLGVIGTAVIGLLCTHCIQMLISCEYEVCKRRNVPSMTYPATAQACLNEGPEFLRKFSGIAPHVVNTFLLIYQLGTGTVYTVFIGENIQGVLEAHGVYVDARYVMLAWLLPLILINYVRNLKFLAPFSTAANFVTILSFGIIAYYMFRQDFTFVDKEPVGYYRDYPLFFGTVLFALEAIGVIMPLENEMKTPQHFGGSCGVLNIGMIIIVTLYTAMGFFGYIAFGKDVGGSVSYTIGNDIPAQICKIMLSLAIFVTHGLQMYPAIDTVWNDYLLPRLQKNQHKLLLEYITRTAMVVFCFCLAVAVPYIDLFISLFGALTLSALGMAIPAVLDISTYWYSMSGVRGSLRLAKNSIIILIGFFGLVVGTSTSLEKIVEKFAPVTNSTT</sequence>
<keyword evidence="4 5" id="KW-0472">Membrane</keyword>
<dbReference type="GO" id="GO:0015179">
    <property type="term" value="F:L-amino acid transmembrane transporter activity"/>
    <property type="evidence" value="ECO:0007669"/>
    <property type="project" value="TreeGrafter"/>
</dbReference>
<comment type="subcellular location">
    <subcellularLocation>
        <location evidence="1">Membrane</location>
        <topology evidence="1">Multi-pass membrane protein</topology>
    </subcellularLocation>
</comment>
<proteinExistence type="predicted"/>
<evidence type="ECO:0000259" key="6">
    <source>
        <dbReference type="Pfam" id="PF01490"/>
    </source>
</evidence>
<evidence type="ECO:0000256" key="2">
    <source>
        <dbReference type="ARBA" id="ARBA00022692"/>
    </source>
</evidence>
<feature type="transmembrane region" description="Helical" evidence="5">
    <location>
        <begin position="449"/>
        <end position="468"/>
    </location>
</feature>
<feature type="transmembrane region" description="Helical" evidence="5">
    <location>
        <begin position="97"/>
        <end position="119"/>
    </location>
</feature>
<dbReference type="Pfam" id="PF01490">
    <property type="entry name" value="Aa_trans"/>
    <property type="match status" value="1"/>
</dbReference>
<name>A0A9N9TH39_PHYSR</name>
<feature type="transmembrane region" description="Helical" evidence="5">
    <location>
        <begin position="382"/>
        <end position="402"/>
    </location>
</feature>